<dbReference type="HOGENOM" id="CLU_009039_4_0_7"/>
<evidence type="ECO:0000313" key="2">
    <source>
        <dbReference type="EMBL" id="ACL05510.1"/>
    </source>
</evidence>
<dbReference type="GO" id="GO:0015920">
    <property type="term" value="P:lipopolysaccharide transport"/>
    <property type="evidence" value="ECO:0007669"/>
    <property type="project" value="InterPro"/>
</dbReference>
<accession>B8FC92</accession>
<dbReference type="GO" id="GO:0009279">
    <property type="term" value="C:cell outer membrane"/>
    <property type="evidence" value="ECO:0007669"/>
    <property type="project" value="InterPro"/>
</dbReference>
<dbReference type="PANTHER" id="PTHR30189:SF1">
    <property type="entry name" value="LPS-ASSEMBLY PROTEIN LPTD"/>
    <property type="match status" value="1"/>
</dbReference>
<dbReference type="GO" id="GO:0043165">
    <property type="term" value="P:Gram-negative-bacterium-type cell outer membrane assembly"/>
    <property type="evidence" value="ECO:0007669"/>
    <property type="project" value="InterPro"/>
</dbReference>
<dbReference type="Pfam" id="PF04453">
    <property type="entry name" value="LptD"/>
    <property type="match status" value="1"/>
</dbReference>
<sequence length="753" mass="85822">MRHIFLKTGFVRLGAAWWALTVLLFAPAFGQGLDLSNMDPSEPWNITADKLQYDNMTNTYRGSGNVLIWRSGYRMEADEAGFDRNNNSLWAVGNVTVKGGGDVVTGDRVYMDLATETGLVENGTLFIQATHFFVRGGRIEKLGAQSYRVDDASLTTCDPDDPDWVIKAANVKVTVGGYGTARNIVVKARKAPVFYSPYLVFPAKTERQTGLLPPQVSQSSRQGWGINQPFYKVMGESADMTLYAHPMEKRGVQAAAEMRYVLNPKSKGYIFGSYLQDRTRDDGVGNNSLDWGYENDLYLRPNQDRYWVAAKHDQQWKNGLKFRLDADFVSDQDYLRDFKDGYTGYSAVNREFAQEFGRDLDDYDETIRKNSLYLQKGWDSYSANAEAKWYDNVIARRFDEPDTTLQTLPFVGFSGTRQSLFGSFLAWEFDSGYSHFYREEGISGNRFDVNPRFVAPIDFGRYMSMETTVGLRETLYNVTTWDEEPSRDDRTFSREMYDLKTEFSSELVRVFNLRPGNGKIDKIRHAFTPSLSYNYRPDDDQEKYPLFDHVDRLEAKNHVTLALTNSLLGRSSVQRKENSIFPYEYKKLCWFEVSASYNINEANEEDASEWTEPHRRQPFSPVSARLELEPVQWLALESTTKWSPYSGNFVYNAHGVTLSGRGNELSAEYIKARESSETVLGKARFRLGESWSAYGGLERDLEAGERVRNYTGLIYEAACWAIDLGYSDEPGEQRYTLQFTLTGLGALGRSAAD</sequence>
<reference evidence="2 3" key="1">
    <citation type="journal article" date="2012" name="Environ. Microbiol.">
        <title>The genome sequence of Desulfatibacillum alkenivorans AK-01: a blueprint for anaerobic alkane oxidation.</title>
        <authorList>
            <person name="Callaghan A.V."/>
            <person name="Morris B.E."/>
            <person name="Pereira I.A."/>
            <person name="McInerney M.J."/>
            <person name="Austin R.N."/>
            <person name="Groves J.T."/>
            <person name="Kukor J.J."/>
            <person name="Suflita J.M."/>
            <person name="Young L.Y."/>
            <person name="Zylstra G.J."/>
            <person name="Wawrik B."/>
        </authorList>
    </citation>
    <scope>NUCLEOTIDE SEQUENCE [LARGE SCALE GENOMIC DNA]</scope>
    <source>
        <strain evidence="2 3">AK-01</strain>
    </source>
</reference>
<dbReference type="PANTHER" id="PTHR30189">
    <property type="entry name" value="LPS-ASSEMBLY PROTEIN"/>
    <property type="match status" value="1"/>
</dbReference>
<dbReference type="InterPro" id="IPR007543">
    <property type="entry name" value="LptD_C"/>
</dbReference>
<dbReference type="Gene3D" id="2.60.450.10">
    <property type="entry name" value="Lipopolysaccharide (LPS) transport protein A like domain"/>
    <property type="match status" value="1"/>
</dbReference>
<name>B8FC92_DESAL</name>
<dbReference type="HAMAP" id="MF_01411">
    <property type="entry name" value="LPS_assembly_LptD"/>
    <property type="match status" value="1"/>
</dbReference>
<proteinExistence type="inferred from homology"/>
<dbReference type="RefSeq" id="WP_015948561.1">
    <property type="nucleotide sequence ID" value="NC_011768.1"/>
</dbReference>
<dbReference type="InterPro" id="IPR050218">
    <property type="entry name" value="LptD"/>
</dbReference>
<keyword evidence="3" id="KW-1185">Reference proteome</keyword>
<dbReference type="EMBL" id="CP001322">
    <property type="protein sequence ID" value="ACL05510.1"/>
    <property type="molecule type" value="Genomic_DNA"/>
</dbReference>
<dbReference type="Proteomes" id="UP000000739">
    <property type="component" value="Chromosome"/>
</dbReference>
<protein>
    <submittedName>
        <fullName evidence="2">Organic solvent tolerance protein</fullName>
    </submittedName>
</protein>
<dbReference type="InterPro" id="IPR020889">
    <property type="entry name" value="LipoPS_assembly_LptD"/>
</dbReference>
<feature type="domain" description="LptD C-terminal" evidence="1">
    <location>
        <begin position="304"/>
        <end position="677"/>
    </location>
</feature>
<evidence type="ECO:0000259" key="1">
    <source>
        <dbReference type="Pfam" id="PF04453"/>
    </source>
</evidence>
<dbReference type="GO" id="GO:1990351">
    <property type="term" value="C:transporter complex"/>
    <property type="evidence" value="ECO:0007669"/>
    <property type="project" value="TreeGrafter"/>
</dbReference>
<organism evidence="2 3">
    <name type="scientific">Desulfatibacillum aliphaticivorans</name>
    <dbReference type="NCBI Taxonomy" id="218208"/>
    <lineage>
        <taxon>Bacteria</taxon>
        <taxon>Pseudomonadati</taxon>
        <taxon>Thermodesulfobacteriota</taxon>
        <taxon>Desulfobacteria</taxon>
        <taxon>Desulfobacterales</taxon>
        <taxon>Desulfatibacillaceae</taxon>
        <taxon>Desulfatibacillum</taxon>
    </lineage>
</organism>
<dbReference type="AlphaFoldDB" id="B8FC92"/>
<evidence type="ECO:0000313" key="3">
    <source>
        <dbReference type="Proteomes" id="UP000000739"/>
    </source>
</evidence>
<dbReference type="eggNOG" id="COG1452">
    <property type="taxonomic scope" value="Bacteria"/>
</dbReference>
<dbReference type="KEGG" id="dal:Dalk_3824"/>
<gene>
    <name evidence="2" type="ordered locus">Dalk_3824</name>
</gene>